<dbReference type="GO" id="GO:0005634">
    <property type="term" value="C:nucleus"/>
    <property type="evidence" value="ECO:0007669"/>
    <property type="project" value="UniProtKB-SubCell"/>
</dbReference>
<comment type="subcellular location">
    <subcellularLocation>
        <location evidence="1">Nucleus</location>
    </subcellularLocation>
</comment>
<dbReference type="EMBL" id="JBJKTR010000005">
    <property type="protein sequence ID" value="KAL3368106.1"/>
    <property type="molecule type" value="Genomic_DNA"/>
</dbReference>
<dbReference type="InterPro" id="IPR017930">
    <property type="entry name" value="Myb_dom"/>
</dbReference>
<evidence type="ECO:0000313" key="8">
    <source>
        <dbReference type="EMBL" id="KAL3368106.1"/>
    </source>
</evidence>
<evidence type="ECO:0000256" key="4">
    <source>
        <dbReference type="ARBA" id="ARBA00023054"/>
    </source>
</evidence>
<gene>
    <name evidence="8" type="ORF">AABB24_009135</name>
</gene>
<proteinExistence type="inferred from homology"/>
<dbReference type="InterPro" id="IPR046955">
    <property type="entry name" value="PHR1-like"/>
</dbReference>
<sequence length="394" mass="44694">YSLTTYVSRYGVRKQHGTPLTNFPIIYTTIRVATFFRHTKANSFLHDSIQKIHIHFYLVNQQQKMALDQNAQQTKDMNLVLSSDAKPRLKWTPDLHQRFVDAVSQLGGPDKATPKSLMRVMNIHGLTLYHLKSHLQKYRLGKSSVTDQSFDENKQEVKLDLCEIVPNDDDTKGNEISRGLKQRTYFDTELPQSDHKLSLGVCDGSQNQMNESFQIARALQMQMDVQRKLHQQIEVQRHLQLRIEAQGKYLQSVLRKAQETLAGYGTSSGVEHAKAELSQLVSMVNMGCCPSSSLSVITEIDCSISKDTENKTLKEGILCSIESSLTSSESSARKDICGLSLNQETKGKKRSRHNICGDEQSSGKRYLETIDLNRKCPDEYDENVTKVIDLNEYS</sequence>
<dbReference type="GO" id="GO:0000976">
    <property type="term" value="F:transcription cis-regulatory region binding"/>
    <property type="evidence" value="ECO:0007669"/>
    <property type="project" value="UniProtKB-ARBA"/>
</dbReference>
<keyword evidence="4" id="KW-0175">Coiled coil</keyword>
<evidence type="ECO:0000256" key="5">
    <source>
        <dbReference type="ARBA" id="ARBA00023163"/>
    </source>
</evidence>
<dbReference type="Proteomes" id="UP001627284">
    <property type="component" value="Unassembled WGS sequence"/>
</dbReference>
<comment type="similarity">
    <text evidence="2">Belongs to the MYB-CC family.</text>
</comment>
<name>A0ABD2UHJ8_9SOLN</name>
<dbReference type="FunFam" id="1.10.10.60:FF:000002">
    <property type="entry name" value="Myb family transcription factor"/>
    <property type="match status" value="1"/>
</dbReference>
<keyword evidence="9" id="KW-1185">Reference proteome</keyword>
<evidence type="ECO:0000256" key="3">
    <source>
        <dbReference type="ARBA" id="ARBA00023015"/>
    </source>
</evidence>
<evidence type="ECO:0000256" key="2">
    <source>
        <dbReference type="ARBA" id="ARBA00006783"/>
    </source>
</evidence>
<comment type="caution">
    <text evidence="8">The sequence shown here is derived from an EMBL/GenBank/DDBJ whole genome shotgun (WGS) entry which is preliminary data.</text>
</comment>
<dbReference type="PANTHER" id="PTHR31499">
    <property type="entry name" value="MYB FAMILY TRANSCRIPTION FACTOR PHL11"/>
    <property type="match status" value="1"/>
</dbReference>
<keyword evidence="3" id="KW-0805">Transcription regulation</keyword>
<dbReference type="GO" id="GO:0010597">
    <property type="term" value="P:green leaf volatile biosynthetic process"/>
    <property type="evidence" value="ECO:0007669"/>
    <property type="project" value="UniProtKB-ARBA"/>
</dbReference>
<dbReference type="InterPro" id="IPR009057">
    <property type="entry name" value="Homeodomain-like_sf"/>
</dbReference>
<dbReference type="PROSITE" id="PS51294">
    <property type="entry name" value="HTH_MYB"/>
    <property type="match status" value="1"/>
</dbReference>
<accession>A0ABD2UHJ8</accession>
<keyword evidence="6" id="KW-0539">Nucleus</keyword>
<dbReference type="SUPFAM" id="SSF46689">
    <property type="entry name" value="Homeodomain-like"/>
    <property type="match status" value="1"/>
</dbReference>
<dbReference type="InterPro" id="IPR025756">
    <property type="entry name" value="Myb_CC_LHEQLE"/>
</dbReference>
<evidence type="ECO:0000259" key="7">
    <source>
        <dbReference type="PROSITE" id="PS51294"/>
    </source>
</evidence>
<dbReference type="Gene3D" id="1.10.10.60">
    <property type="entry name" value="Homeodomain-like"/>
    <property type="match status" value="1"/>
</dbReference>
<protein>
    <recommendedName>
        <fullName evidence="7">HTH myb-type domain-containing protein</fullName>
    </recommendedName>
</protein>
<organism evidence="8 9">
    <name type="scientific">Solanum stoloniferum</name>
    <dbReference type="NCBI Taxonomy" id="62892"/>
    <lineage>
        <taxon>Eukaryota</taxon>
        <taxon>Viridiplantae</taxon>
        <taxon>Streptophyta</taxon>
        <taxon>Embryophyta</taxon>
        <taxon>Tracheophyta</taxon>
        <taxon>Spermatophyta</taxon>
        <taxon>Magnoliopsida</taxon>
        <taxon>eudicotyledons</taxon>
        <taxon>Gunneridae</taxon>
        <taxon>Pentapetalae</taxon>
        <taxon>asterids</taxon>
        <taxon>lamiids</taxon>
        <taxon>Solanales</taxon>
        <taxon>Solanaceae</taxon>
        <taxon>Solanoideae</taxon>
        <taxon>Solaneae</taxon>
        <taxon>Solanum</taxon>
    </lineage>
</organism>
<dbReference type="Pfam" id="PF00249">
    <property type="entry name" value="Myb_DNA-binding"/>
    <property type="match status" value="1"/>
</dbReference>
<keyword evidence="5" id="KW-0804">Transcription</keyword>
<evidence type="ECO:0000256" key="1">
    <source>
        <dbReference type="ARBA" id="ARBA00004123"/>
    </source>
</evidence>
<dbReference type="Pfam" id="PF14379">
    <property type="entry name" value="Myb_CC_LHEQLE"/>
    <property type="match status" value="1"/>
</dbReference>
<dbReference type="PANTHER" id="PTHR31499:SF11">
    <property type="entry name" value="MYB FAMILY TRANSCRIPTION FACTOR PHL8"/>
    <property type="match status" value="1"/>
</dbReference>
<evidence type="ECO:0000313" key="9">
    <source>
        <dbReference type="Proteomes" id="UP001627284"/>
    </source>
</evidence>
<dbReference type="InterPro" id="IPR001005">
    <property type="entry name" value="SANT/Myb"/>
</dbReference>
<evidence type="ECO:0000256" key="6">
    <source>
        <dbReference type="ARBA" id="ARBA00023242"/>
    </source>
</evidence>
<feature type="domain" description="HTH myb-type" evidence="7">
    <location>
        <begin position="83"/>
        <end position="143"/>
    </location>
</feature>
<dbReference type="InterPro" id="IPR006447">
    <property type="entry name" value="Myb_dom_plants"/>
</dbReference>
<reference evidence="8 9" key="1">
    <citation type="submission" date="2024-05" db="EMBL/GenBank/DDBJ databases">
        <title>De novo assembly of an allotetraploid wild potato.</title>
        <authorList>
            <person name="Hosaka A.J."/>
        </authorList>
    </citation>
    <scope>NUCLEOTIDE SEQUENCE [LARGE SCALE GENOMIC DNA]</scope>
    <source>
        <tissue evidence="8">Young leaves</tissue>
    </source>
</reference>
<dbReference type="NCBIfam" id="TIGR01557">
    <property type="entry name" value="myb_SHAQKYF"/>
    <property type="match status" value="1"/>
</dbReference>
<dbReference type="AlphaFoldDB" id="A0ABD2UHJ8"/>
<feature type="non-terminal residue" evidence="8">
    <location>
        <position position="1"/>
    </location>
</feature>